<organism evidence="1 2">
    <name type="scientific">Mycena citricolor</name>
    <dbReference type="NCBI Taxonomy" id="2018698"/>
    <lineage>
        <taxon>Eukaryota</taxon>
        <taxon>Fungi</taxon>
        <taxon>Dikarya</taxon>
        <taxon>Basidiomycota</taxon>
        <taxon>Agaricomycotina</taxon>
        <taxon>Agaricomycetes</taxon>
        <taxon>Agaricomycetidae</taxon>
        <taxon>Agaricales</taxon>
        <taxon>Marasmiineae</taxon>
        <taxon>Mycenaceae</taxon>
        <taxon>Mycena</taxon>
    </lineage>
</organism>
<dbReference type="EMBL" id="CAVNYO010000188">
    <property type="protein sequence ID" value="CAK5272898.1"/>
    <property type="molecule type" value="Genomic_DNA"/>
</dbReference>
<dbReference type="AlphaFoldDB" id="A0AAD2HDJ3"/>
<protein>
    <submittedName>
        <fullName evidence="1">Uncharacterized protein</fullName>
    </submittedName>
</protein>
<sequence>AGYLHNRPVVSPATVSREKDGMWNGRSASAQPMVCVSFRVVLDLRSLRFTYVFSLQAWSSFISRVQTTYLLTKDGIAFVLAPLVRLKISGTTEIDLCCTPDGRLAGASQRVPASARPQFIAL</sequence>
<keyword evidence="2" id="KW-1185">Reference proteome</keyword>
<evidence type="ECO:0000313" key="1">
    <source>
        <dbReference type="EMBL" id="CAK5272898.1"/>
    </source>
</evidence>
<dbReference type="Proteomes" id="UP001295794">
    <property type="component" value="Unassembled WGS sequence"/>
</dbReference>
<name>A0AAD2HDJ3_9AGAR</name>
<comment type="caution">
    <text evidence="1">The sequence shown here is derived from an EMBL/GenBank/DDBJ whole genome shotgun (WGS) entry which is preliminary data.</text>
</comment>
<accession>A0AAD2HDJ3</accession>
<feature type="non-terminal residue" evidence="1">
    <location>
        <position position="1"/>
    </location>
</feature>
<feature type="non-terminal residue" evidence="1">
    <location>
        <position position="122"/>
    </location>
</feature>
<proteinExistence type="predicted"/>
<evidence type="ECO:0000313" key="2">
    <source>
        <dbReference type="Proteomes" id="UP001295794"/>
    </source>
</evidence>
<gene>
    <name evidence="1" type="ORF">MYCIT1_LOCUS18869</name>
</gene>
<reference evidence="1" key="1">
    <citation type="submission" date="2023-11" db="EMBL/GenBank/DDBJ databases">
        <authorList>
            <person name="De Vega J J."/>
            <person name="De Vega J J."/>
        </authorList>
    </citation>
    <scope>NUCLEOTIDE SEQUENCE</scope>
</reference>